<dbReference type="EMBL" id="QXML01000008">
    <property type="protein sequence ID" value="RIW13735.1"/>
    <property type="molecule type" value="Genomic_DNA"/>
</dbReference>
<dbReference type="AlphaFoldDB" id="A0A418PP81"/>
<protein>
    <submittedName>
        <fullName evidence="1">Uncharacterized protein</fullName>
    </submittedName>
</protein>
<comment type="caution">
    <text evidence="1">The sequence shown here is derived from an EMBL/GenBank/DDBJ whole genome shotgun (WGS) entry which is preliminary data.</text>
</comment>
<organism evidence="1 2">
    <name type="scientific">Algoriphagus lacus</name>
    <dbReference type="NCBI Taxonomy" id="2056311"/>
    <lineage>
        <taxon>Bacteria</taxon>
        <taxon>Pseudomonadati</taxon>
        <taxon>Bacteroidota</taxon>
        <taxon>Cytophagia</taxon>
        <taxon>Cytophagales</taxon>
        <taxon>Cyclobacteriaceae</taxon>
        <taxon>Algoriphagus</taxon>
    </lineage>
</organism>
<reference evidence="1 2" key="1">
    <citation type="submission" date="2018-09" db="EMBL/GenBank/DDBJ databases">
        <authorList>
            <person name="Wang X."/>
            <person name="Du Z."/>
        </authorList>
    </citation>
    <scope>NUCLEOTIDE SEQUENCE [LARGE SCALE GENOMIC DNA]</scope>
    <source>
        <strain evidence="1 2">N3</strain>
    </source>
</reference>
<name>A0A418PP81_9BACT</name>
<dbReference type="Proteomes" id="UP000283522">
    <property type="component" value="Unassembled WGS sequence"/>
</dbReference>
<gene>
    <name evidence="1" type="ORF">D0X99_15975</name>
</gene>
<sequence>MKDRKAVDFWIKGLIKAKSLFEIFGKVFLFLTSKSESFGNRFLKVHKTEFSHNYIFSKLFTGF</sequence>
<keyword evidence="2" id="KW-1185">Reference proteome</keyword>
<evidence type="ECO:0000313" key="2">
    <source>
        <dbReference type="Proteomes" id="UP000283522"/>
    </source>
</evidence>
<evidence type="ECO:0000313" key="1">
    <source>
        <dbReference type="EMBL" id="RIW13735.1"/>
    </source>
</evidence>
<proteinExistence type="predicted"/>
<accession>A0A418PP81</accession>